<proteinExistence type="predicted"/>
<evidence type="ECO:0000256" key="1">
    <source>
        <dbReference type="SAM" id="Phobius"/>
    </source>
</evidence>
<dbReference type="Proteomes" id="UP000460561">
    <property type="component" value="Unassembled WGS sequence"/>
</dbReference>
<keyword evidence="1" id="KW-1133">Transmembrane helix</keyword>
<dbReference type="RefSeq" id="WP_160739010.1">
    <property type="nucleotide sequence ID" value="NZ_WTYQ01000002.1"/>
</dbReference>
<feature type="domain" description="YdbS-like PH" evidence="2">
    <location>
        <begin position="69"/>
        <end position="146"/>
    </location>
</feature>
<dbReference type="OrthoDB" id="1750577at2"/>
<dbReference type="PANTHER" id="PTHR34473:SF3">
    <property type="entry name" value="TRANSMEMBRANE PROTEIN-RELATED"/>
    <property type="match status" value="1"/>
</dbReference>
<feature type="transmembrane region" description="Helical" evidence="1">
    <location>
        <begin position="47"/>
        <end position="66"/>
    </location>
</feature>
<reference evidence="3 4" key="1">
    <citation type="submission" date="2019-12" db="EMBL/GenBank/DDBJ databases">
        <title>Genomic-based taxomic classification of the family Erythrobacteraceae.</title>
        <authorList>
            <person name="Xu L."/>
        </authorList>
    </citation>
    <scope>NUCLEOTIDE SEQUENCE [LARGE SCALE GENOMIC DNA]</scope>
    <source>
        <strain evidence="3 4">DSM 18604</strain>
    </source>
</reference>
<dbReference type="InterPro" id="IPR005182">
    <property type="entry name" value="YdbS-like_PH"/>
</dbReference>
<dbReference type="AlphaFoldDB" id="A0A845A8G6"/>
<sequence length="157" mass="17652">MDHGNDDELTKVHPDHVRVLRIQSFAAGAFCVIAAVIAGLIFPPVRWYVIALGAALALFWIIRLPARRYAHKGYMMSGDRLRVARGMLFRRDTVVPFGRVQHIDVTQNPLERFYGLATLVVHTAGTHNSSVALAGLKRADADAMREDIRRHIKRETL</sequence>
<dbReference type="Pfam" id="PF03703">
    <property type="entry name" value="bPH_2"/>
    <property type="match status" value="1"/>
</dbReference>
<feature type="transmembrane region" description="Helical" evidence="1">
    <location>
        <begin position="20"/>
        <end position="41"/>
    </location>
</feature>
<keyword evidence="1" id="KW-0812">Transmembrane</keyword>
<evidence type="ECO:0000313" key="3">
    <source>
        <dbReference type="EMBL" id="MXP25827.1"/>
    </source>
</evidence>
<organism evidence="3 4">
    <name type="scientific">Altericroceibacterium indicum</name>
    <dbReference type="NCBI Taxonomy" id="374177"/>
    <lineage>
        <taxon>Bacteria</taxon>
        <taxon>Pseudomonadati</taxon>
        <taxon>Pseudomonadota</taxon>
        <taxon>Alphaproteobacteria</taxon>
        <taxon>Sphingomonadales</taxon>
        <taxon>Erythrobacteraceae</taxon>
        <taxon>Altericroceibacterium</taxon>
    </lineage>
</organism>
<gene>
    <name evidence="3" type="ORF">GRI39_07205</name>
</gene>
<accession>A0A845A8G6</accession>
<evidence type="ECO:0000313" key="4">
    <source>
        <dbReference type="Proteomes" id="UP000460561"/>
    </source>
</evidence>
<keyword evidence="1" id="KW-0472">Membrane</keyword>
<keyword evidence="4" id="KW-1185">Reference proteome</keyword>
<evidence type="ECO:0000259" key="2">
    <source>
        <dbReference type="Pfam" id="PF03703"/>
    </source>
</evidence>
<comment type="caution">
    <text evidence="3">The sequence shown here is derived from an EMBL/GenBank/DDBJ whole genome shotgun (WGS) entry which is preliminary data.</text>
</comment>
<dbReference type="EMBL" id="WTYQ01000002">
    <property type="protein sequence ID" value="MXP25827.1"/>
    <property type="molecule type" value="Genomic_DNA"/>
</dbReference>
<name>A0A845A8G6_9SPHN</name>
<protein>
    <submittedName>
        <fullName evidence="3">PH domain-containing protein</fullName>
    </submittedName>
</protein>
<dbReference type="PANTHER" id="PTHR34473">
    <property type="entry name" value="UPF0699 TRANSMEMBRANE PROTEIN YDBS"/>
    <property type="match status" value="1"/>
</dbReference>